<comment type="caution">
    <text evidence="1">The sequence shown here is derived from an EMBL/GenBank/DDBJ whole genome shotgun (WGS) entry which is preliminary data.</text>
</comment>
<protein>
    <submittedName>
        <fullName evidence="1">Uncharacterized protein</fullName>
    </submittedName>
</protein>
<accession>A0A5J4TPC4</accession>
<dbReference type="EMBL" id="SNRW01027101">
    <property type="protein sequence ID" value="KAA6360324.1"/>
    <property type="molecule type" value="Genomic_DNA"/>
</dbReference>
<proteinExistence type="predicted"/>
<dbReference type="AlphaFoldDB" id="A0A5J4TPC4"/>
<gene>
    <name evidence="1" type="ORF">EZS28_044149</name>
</gene>
<dbReference type="Proteomes" id="UP000324800">
    <property type="component" value="Unassembled WGS sequence"/>
</dbReference>
<sequence length="70" mass="8244">MIKIKGPTIPEIESQFEQEVVMRKANIVIQALKFNIRRNINSGFIRVSLAVVQHQRRRKYDQRVGVLRII</sequence>
<evidence type="ECO:0000313" key="2">
    <source>
        <dbReference type="Proteomes" id="UP000324800"/>
    </source>
</evidence>
<evidence type="ECO:0000313" key="1">
    <source>
        <dbReference type="EMBL" id="KAA6360324.1"/>
    </source>
</evidence>
<organism evidence="1 2">
    <name type="scientific">Streblomastix strix</name>
    <dbReference type="NCBI Taxonomy" id="222440"/>
    <lineage>
        <taxon>Eukaryota</taxon>
        <taxon>Metamonada</taxon>
        <taxon>Preaxostyla</taxon>
        <taxon>Oxymonadida</taxon>
        <taxon>Streblomastigidae</taxon>
        <taxon>Streblomastix</taxon>
    </lineage>
</organism>
<reference evidence="1 2" key="1">
    <citation type="submission" date="2019-03" db="EMBL/GenBank/DDBJ databases">
        <title>Single cell metagenomics reveals metabolic interactions within the superorganism composed of flagellate Streblomastix strix and complex community of Bacteroidetes bacteria on its surface.</title>
        <authorList>
            <person name="Treitli S.C."/>
            <person name="Kolisko M."/>
            <person name="Husnik F."/>
            <person name="Keeling P."/>
            <person name="Hampl V."/>
        </authorList>
    </citation>
    <scope>NUCLEOTIDE SEQUENCE [LARGE SCALE GENOMIC DNA]</scope>
    <source>
        <strain evidence="1">ST1C</strain>
    </source>
</reference>
<name>A0A5J4TPC4_9EUKA</name>